<evidence type="ECO:0000313" key="4">
    <source>
        <dbReference type="Proteomes" id="UP000199021"/>
    </source>
</evidence>
<dbReference type="RefSeq" id="WP_090169791.1">
    <property type="nucleotide sequence ID" value="NZ_FOFB01000016.1"/>
</dbReference>
<dbReference type="NCBIfam" id="TIGR04183">
    <property type="entry name" value="Por_Secre_tail"/>
    <property type="match status" value="1"/>
</dbReference>
<keyword evidence="4" id="KW-1185">Reference proteome</keyword>
<dbReference type="STRING" id="478744.SAMN05444359_11615"/>
<dbReference type="OrthoDB" id="9792152at2"/>
<dbReference type="Pfam" id="PF18962">
    <property type="entry name" value="Por_Secre_tail"/>
    <property type="match status" value="1"/>
</dbReference>
<feature type="domain" description="Secretion system C-terminal sorting" evidence="2">
    <location>
        <begin position="1012"/>
        <end position="1080"/>
    </location>
</feature>
<accession>A0A1H9IYC6</accession>
<dbReference type="EMBL" id="FOFB01000016">
    <property type="protein sequence ID" value="SEQ79801.1"/>
    <property type="molecule type" value="Genomic_DNA"/>
</dbReference>
<dbReference type="Proteomes" id="UP000199021">
    <property type="component" value="Unassembled WGS sequence"/>
</dbReference>
<dbReference type="InterPro" id="IPR026444">
    <property type="entry name" value="Secre_tail"/>
</dbReference>
<dbReference type="Gene3D" id="2.60.120.260">
    <property type="entry name" value="Galactose-binding domain-like"/>
    <property type="match status" value="4"/>
</dbReference>
<gene>
    <name evidence="3" type="ORF">SAMN05444359_11615</name>
</gene>
<dbReference type="AlphaFoldDB" id="A0A1H9IYC6"/>
<organism evidence="3 4">
    <name type="scientific">Neolewinella agarilytica</name>
    <dbReference type="NCBI Taxonomy" id="478744"/>
    <lineage>
        <taxon>Bacteria</taxon>
        <taxon>Pseudomonadati</taxon>
        <taxon>Bacteroidota</taxon>
        <taxon>Saprospiria</taxon>
        <taxon>Saprospirales</taxon>
        <taxon>Lewinellaceae</taxon>
        <taxon>Neolewinella</taxon>
    </lineage>
</organism>
<evidence type="ECO:0000313" key="3">
    <source>
        <dbReference type="EMBL" id="SEQ79801.1"/>
    </source>
</evidence>
<sequence>MRSCYTLLLVLLLSVTASAQSTILDFEGDAPTYEDFNGSVSTIIPNPDVSEPNTSATVVQNVLPIAQNFAGIKITQTIDLKDGKSFTMKVWSPIENAPVLLKFEDSSTSGDIERPATFTGAANSWQELTFDFATEGDNVFEFVVVFLNFNVNSNADPITFYWDELVQVNVPSPDGDQMDLPVTFDDENVNYGIVGFEGAEASIVTDPTDAANQVGQVTKGSDSGTSAGATVTSLPGGPAGFASAIPFTASATTMSVRVWSPTAGIPVRLKVENAGDAGVSVETEATVTVAAAWDTLVFDFSQEATGTAALNLSATYNKASIFFDFGSVPAATTNYFFDDMMFGGAGGGGGVAAVALPVDFESTELTYNFQGFEGADSAIEANPDQTGENTSATVMRTTKTDGAQFFAGTSLNLDTPIDFSVNKGIAIQSWSPKADIPVRIRLEDAGNSAGIELDVNTTVAGSWETLTADFTNLINPAVNYVRVVVFYEFVVDLPGDGSTYYFDNIEVVEAGDGTPGVSLPVDFESTELTYVFGGFEGADSAIEANPDQTGENTSATVMRTTKTDGAQFFAGTFLNLDTPIDFSVNKGIAIQSWSPKADIPVRIRLEDAGNTAGIELDVNTTVAGSWETLTADFTNLINPAVNYVKVVVFYEFVVDLPGDGSTYYFDNIEVVEAGDGTPGVSLPVDFESTELTYVFGGFEGADSAIEANPDQTGENTSATVMRTTKTDGAQFFAGTFLNLDTPIDFSVNKGIAIQSWSPKADIPVRIRLEDAGNTAGIELDVNTTVAGSWETLTADFTNLIDPAVNYVKVVVFFEFVGDLPGDGSTYYFDNIEVVEITDDSPPVVLPVGFENGSLTYDFAGFEGADSAIEANPDPTGENTSTTVMRTTKTEGAQFFAGTFLNLDAPIDLSNTGKIVFSSWSPKANIPVRVRLEDAGNTAGIELDVNTVNASVWETLEADFSGIQDPNVDYVRIVIFYEFIGDLAGDGTTYYFDNLSVDELTSTRRLTAEEVQVFPNPTSALWQIASPDARIEMLELFDLSGRQLISANPDTNTYEIDARRLPTGTYIVRIATAEGRRVARLIKQ</sequence>
<protein>
    <submittedName>
        <fullName evidence="3">Por secretion system C-terminal sorting domain-containing protein</fullName>
    </submittedName>
</protein>
<keyword evidence="1" id="KW-0732">Signal</keyword>
<reference evidence="4" key="1">
    <citation type="submission" date="2016-10" db="EMBL/GenBank/DDBJ databases">
        <authorList>
            <person name="Varghese N."/>
            <person name="Submissions S."/>
        </authorList>
    </citation>
    <scope>NUCLEOTIDE SEQUENCE [LARGE SCALE GENOMIC DNA]</scope>
    <source>
        <strain evidence="4">DSM 24740</strain>
    </source>
</reference>
<proteinExistence type="predicted"/>
<evidence type="ECO:0000256" key="1">
    <source>
        <dbReference type="SAM" id="SignalP"/>
    </source>
</evidence>
<feature type="chain" id="PRO_5011503290" evidence="1">
    <location>
        <begin position="20"/>
        <end position="1083"/>
    </location>
</feature>
<name>A0A1H9IYC6_9BACT</name>
<dbReference type="InParanoid" id="A0A1H9IYC6"/>
<evidence type="ECO:0000259" key="2">
    <source>
        <dbReference type="Pfam" id="PF18962"/>
    </source>
</evidence>
<feature type="signal peptide" evidence="1">
    <location>
        <begin position="1"/>
        <end position="19"/>
    </location>
</feature>